<dbReference type="Pfam" id="PF12661">
    <property type="entry name" value="hEGF"/>
    <property type="match status" value="1"/>
</dbReference>
<dbReference type="Proteomes" id="UP001497497">
    <property type="component" value="Unassembled WGS sequence"/>
</dbReference>
<organism evidence="9 10">
    <name type="scientific">Lymnaea stagnalis</name>
    <name type="common">Great pond snail</name>
    <name type="synonym">Helix stagnalis</name>
    <dbReference type="NCBI Taxonomy" id="6523"/>
    <lineage>
        <taxon>Eukaryota</taxon>
        <taxon>Metazoa</taxon>
        <taxon>Spiralia</taxon>
        <taxon>Lophotrochozoa</taxon>
        <taxon>Mollusca</taxon>
        <taxon>Gastropoda</taxon>
        <taxon>Heterobranchia</taxon>
        <taxon>Euthyneura</taxon>
        <taxon>Panpulmonata</taxon>
        <taxon>Hygrophila</taxon>
        <taxon>Lymnaeoidea</taxon>
        <taxon>Lymnaeidae</taxon>
        <taxon>Lymnaea</taxon>
    </lineage>
</organism>
<dbReference type="SUPFAM" id="SSF49899">
    <property type="entry name" value="Concanavalin A-like lectins/glucanases"/>
    <property type="match status" value="3"/>
</dbReference>
<dbReference type="InterPro" id="IPR013320">
    <property type="entry name" value="ConA-like_dom_sf"/>
</dbReference>
<dbReference type="PANTHER" id="PTHR15036:SF85">
    <property type="entry name" value="SP2353, ISOFORM A"/>
    <property type="match status" value="1"/>
</dbReference>
<keyword evidence="1 4" id="KW-0245">EGF-like domain</keyword>
<name>A0AAV2HLU0_LYMST</name>
<dbReference type="PROSITE" id="PS01186">
    <property type="entry name" value="EGF_2"/>
    <property type="match status" value="2"/>
</dbReference>
<evidence type="ECO:0000256" key="5">
    <source>
        <dbReference type="PROSITE-ProRule" id="PRU00122"/>
    </source>
</evidence>
<keyword evidence="6" id="KW-1133">Transmembrane helix</keyword>
<feature type="domain" description="EGF-like" evidence="8">
    <location>
        <begin position="422"/>
        <end position="459"/>
    </location>
</feature>
<dbReference type="InterPro" id="IPR001881">
    <property type="entry name" value="EGF-like_Ca-bd_dom"/>
</dbReference>
<dbReference type="InterPro" id="IPR013032">
    <property type="entry name" value="EGF-like_CS"/>
</dbReference>
<keyword evidence="3 4" id="KW-1015">Disulfide bond</keyword>
<feature type="disulfide bond" evidence="4">
    <location>
        <begin position="227"/>
        <end position="236"/>
    </location>
</feature>
<dbReference type="SMART" id="SM00179">
    <property type="entry name" value="EGF_CA"/>
    <property type="match status" value="3"/>
</dbReference>
<accession>A0AAV2HLU0</accession>
<dbReference type="InterPro" id="IPR000742">
    <property type="entry name" value="EGF"/>
</dbReference>
<reference evidence="9 10" key="1">
    <citation type="submission" date="2024-04" db="EMBL/GenBank/DDBJ databases">
        <authorList>
            <consortium name="Genoscope - CEA"/>
            <person name="William W."/>
        </authorList>
    </citation>
    <scope>NUCLEOTIDE SEQUENCE [LARGE SCALE GENOMIC DNA]</scope>
</reference>
<feature type="disulfide bond" evidence="4">
    <location>
        <begin position="665"/>
        <end position="674"/>
    </location>
</feature>
<evidence type="ECO:0000256" key="3">
    <source>
        <dbReference type="ARBA" id="ARBA00023157"/>
    </source>
</evidence>
<evidence type="ECO:0000256" key="4">
    <source>
        <dbReference type="PROSITE-ProRule" id="PRU00076"/>
    </source>
</evidence>
<dbReference type="SMART" id="SM00181">
    <property type="entry name" value="EGF"/>
    <property type="match status" value="4"/>
</dbReference>
<dbReference type="Pfam" id="PF00008">
    <property type="entry name" value="EGF"/>
    <property type="match status" value="1"/>
</dbReference>
<dbReference type="CDD" id="cd00054">
    <property type="entry name" value="EGF_CA"/>
    <property type="match status" value="2"/>
</dbReference>
<comment type="caution">
    <text evidence="9">The sequence shown here is derived from an EMBL/GenBank/DDBJ whole genome shotgun (WGS) entry which is preliminary data.</text>
</comment>
<evidence type="ECO:0000256" key="1">
    <source>
        <dbReference type="ARBA" id="ARBA00022536"/>
    </source>
</evidence>
<dbReference type="GO" id="GO:0005509">
    <property type="term" value="F:calcium ion binding"/>
    <property type="evidence" value="ECO:0007669"/>
    <property type="project" value="InterPro"/>
</dbReference>
<dbReference type="PROSITE" id="PS50025">
    <property type="entry name" value="LAM_G_DOMAIN"/>
    <property type="match status" value="3"/>
</dbReference>
<keyword evidence="6" id="KW-0812">Transmembrane</keyword>
<evidence type="ECO:0000313" key="10">
    <source>
        <dbReference type="Proteomes" id="UP001497497"/>
    </source>
</evidence>
<dbReference type="AlphaFoldDB" id="A0AAV2HLU0"/>
<dbReference type="Gene3D" id="2.10.25.10">
    <property type="entry name" value="Laminin"/>
    <property type="match status" value="4"/>
</dbReference>
<feature type="transmembrane region" description="Helical" evidence="6">
    <location>
        <begin position="7"/>
        <end position="23"/>
    </location>
</feature>
<keyword evidence="10" id="KW-1185">Reference proteome</keyword>
<evidence type="ECO:0000259" key="7">
    <source>
        <dbReference type="PROSITE" id="PS50025"/>
    </source>
</evidence>
<feature type="domain" description="Laminin G" evidence="7">
    <location>
        <begin position="464"/>
        <end position="639"/>
    </location>
</feature>
<protein>
    <recommendedName>
        <fullName evidence="11">Pikachurin</fullName>
    </recommendedName>
</protein>
<dbReference type="SMART" id="SM00282">
    <property type="entry name" value="LamG"/>
    <property type="match status" value="3"/>
</dbReference>
<dbReference type="PROSITE" id="PS50026">
    <property type="entry name" value="EGF_3"/>
    <property type="match status" value="3"/>
</dbReference>
<evidence type="ECO:0000259" key="8">
    <source>
        <dbReference type="PROSITE" id="PS50026"/>
    </source>
</evidence>
<dbReference type="CDD" id="cd00110">
    <property type="entry name" value="LamG"/>
    <property type="match status" value="3"/>
</dbReference>
<feature type="domain" description="EGF-like" evidence="8">
    <location>
        <begin position="201"/>
        <end position="237"/>
    </location>
</feature>
<sequence>MASKLCYIYFITFCYWFLIVSLFNTSNNQMTVSATERGKVVAFFQTSCASAAPNPCQQVCTDIRSGGFYCECRAGFDINADGMTCVETNPPPRDAILPGSTKYNSDGEVVVSDYDVVQVKSIDLTKGLPPLVASAHTRRLKTESSLVLDRAVYNLPLGGSDMTGFNVPEGGADNQYDVDLEIPEGGDYDPDNRLQNPLQGGAVSCNGVVCENNGTCAIVDSKIACQCPLGTFGVYCQKEIEVTYPKFFGNGYLALPVLRNAHKEFHVSLQFRPESPDGLLLFSGESSDAKNDFFSIVLDAGYVFFRFDCGTGHAELKSVSKVIIGGWNRVVITRLDNKGTLQLNDDHQIEDFSQGDYTRITFRLNLYMGGYSTMSAIAGRISTSHQFIGCVQELLINGRRVDFRKRGLVGESEFGVNVGECSANVCDGVVCQNGGTCTAKAADQHVCLCPLGFYGDTCTKNSAVHVPHFSGYSYLEFPGLQRSVLSYTEIEIVFKPISQDGTLFYNGFSRDRSGDFISLSLQDGHLEFRFDLGTGPAVIRSTEPLATNVWHLVRASRTGLMGTLHIDGQPQISGQAEGAYTQLTLLDGLYLGGHPNFDHTSKHANATRSFTGCLQKVSINKKTLSLIGGAVKGVNVSPCSHPCAGRPCMNGGECKPILDSYTCYCPIGYSNTNCEDAQDQLPTTPMFNGESYLMYKYSNVIKRVSGDKIDLQLYIRPTGRNGLLFWSGEDLSKKSTGDYFALGFVSGMLQLRYNLGSGEALLIYNDTRLFDGEWHRIRIQRDKQDAYMEIDRKEVVEGSSAGEYVSLNTDKTVYLGGLPAVSEKTGGRFTSGFAGCVSGMRLATEYDVKLIGQAHMGRNVGQCHKPPVKDLNSLR</sequence>
<dbReference type="GO" id="GO:0016020">
    <property type="term" value="C:membrane"/>
    <property type="evidence" value="ECO:0007669"/>
    <property type="project" value="UniProtKB-SubCell"/>
</dbReference>
<feature type="domain" description="EGF-like" evidence="8">
    <location>
        <begin position="640"/>
        <end position="675"/>
    </location>
</feature>
<feature type="disulfide bond" evidence="4">
    <location>
        <begin position="449"/>
        <end position="458"/>
    </location>
</feature>
<feature type="domain" description="Laminin G" evidence="7">
    <location>
        <begin position="682"/>
        <end position="863"/>
    </location>
</feature>
<dbReference type="PANTHER" id="PTHR15036">
    <property type="entry name" value="PIKACHURIN-LIKE PROTEIN"/>
    <property type="match status" value="1"/>
</dbReference>
<feature type="domain" description="Laminin G" evidence="7">
    <location>
        <begin position="242"/>
        <end position="421"/>
    </location>
</feature>
<dbReference type="InterPro" id="IPR050372">
    <property type="entry name" value="Neurexin-related_CASP"/>
</dbReference>
<evidence type="ECO:0000256" key="6">
    <source>
        <dbReference type="SAM" id="Phobius"/>
    </source>
</evidence>
<dbReference type="Gene3D" id="2.60.120.200">
    <property type="match status" value="3"/>
</dbReference>
<evidence type="ECO:0000256" key="2">
    <source>
        <dbReference type="ARBA" id="ARBA00022737"/>
    </source>
</evidence>
<dbReference type="InterPro" id="IPR001791">
    <property type="entry name" value="Laminin_G"/>
</dbReference>
<dbReference type="EMBL" id="CAXITT010000171">
    <property type="protein sequence ID" value="CAL1534448.1"/>
    <property type="molecule type" value="Genomic_DNA"/>
</dbReference>
<keyword evidence="6" id="KW-0472">Membrane</keyword>
<evidence type="ECO:0000313" key="9">
    <source>
        <dbReference type="EMBL" id="CAL1534448.1"/>
    </source>
</evidence>
<dbReference type="SUPFAM" id="SSF57196">
    <property type="entry name" value="EGF/Laminin"/>
    <property type="match status" value="1"/>
</dbReference>
<comment type="caution">
    <text evidence="4">Lacks conserved residue(s) required for the propagation of feature annotation.</text>
</comment>
<feature type="disulfide bond" evidence="5">
    <location>
        <begin position="836"/>
        <end position="863"/>
    </location>
</feature>
<keyword evidence="2" id="KW-0677">Repeat</keyword>
<dbReference type="Pfam" id="PF00054">
    <property type="entry name" value="Laminin_G_1"/>
    <property type="match status" value="1"/>
</dbReference>
<proteinExistence type="predicted"/>
<dbReference type="Pfam" id="PF02210">
    <property type="entry name" value="Laminin_G_2"/>
    <property type="match status" value="2"/>
</dbReference>
<evidence type="ECO:0008006" key="11">
    <source>
        <dbReference type="Google" id="ProtNLM"/>
    </source>
</evidence>
<dbReference type="PROSITE" id="PS00022">
    <property type="entry name" value="EGF_1"/>
    <property type="match status" value="2"/>
</dbReference>
<gene>
    <name evidence="9" type="ORF">GSLYS_00008408001</name>
</gene>